<gene>
    <name evidence="2" type="ORF">HR15_06895</name>
</gene>
<dbReference type="RefSeq" id="WP_039425175.1">
    <property type="nucleotide sequence ID" value="NZ_JRAK01000091.1"/>
</dbReference>
<reference evidence="2 3" key="1">
    <citation type="submission" date="2014-08" db="EMBL/GenBank/DDBJ databases">
        <title>Porphyromonas gulae strain:COT-052_OH3439 Genome sequencing.</title>
        <authorList>
            <person name="Wallis C."/>
            <person name="Deusch O."/>
            <person name="O'Flynn C."/>
            <person name="Davis I."/>
            <person name="Jospin G."/>
            <person name="Darling A.E."/>
            <person name="Coil D.A."/>
            <person name="Alexiev A."/>
            <person name="Horsfall A."/>
            <person name="Kirkwood N."/>
            <person name="Harris S."/>
            <person name="Eisen J.A."/>
        </authorList>
    </citation>
    <scope>NUCLEOTIDE SEQUENCE [LARGE SCALE GENOMIC DNA]</scope>
    <source>
        <strain evidence="3">COT-052 OH3439</strain>
    </source>
</reference>
<feature type="domain" description="DUF4180" evidence="1">
    <location>
        <begin position="9"/>
        <end position="112"/>
    </location>
</feature>
<dbReference type="Pfam" id="PF13788">
    <property type="entry name" value="DUF4180"/>
    <property type="match status" value="1"/>
</dbReference>
<dbReference type="AlphaFoldDB" id="A0A0A2F7V1"/>
<dbReference type="InterPro" id="IPR025438">
    <property type="entry name" value="DUF4180"/>
</dbReference>
<evidence type="ECO:0000313" key="3">
    <source>
        <dbReference type="Proteomes" id="UP000030146"/>
    </source>
</evidence>
<evidence type="ECO:0000259" key="1">
    <source>
        <dbReference type="Pfam" id="PF13788"/>
    </source>
</evidence>
<comment type="caution">
    <text evidence="2">The sequence shown here is derived from an EMBL/GenBank/DDBJ whole genome shotgun (WGS) entry which is preliminary data.</text>
</comment>
<dbReference type="EMBL" id="JRAK01000091">
    <property type="protein sequence ID" value="KGN87101.1"/>
    <property type="molecule type" value="Genomic_DNA"/>
</dbReference>
<proteinExistence type="predicted"/>
<name>A0A0A2F7V1_9PORP</name>
<organism evidence="2 3">
    <name type="scientific">Porphyromonas gulae</name>
    <dbReference type="NCBI Taxonomy" id="111105"/>
    <lineage>
        <taxon>Bacteria</taxon>
        <taxon>Pseudomonadati</taxon>
        <taxon>Bacteroidota</taxon>
        <taxon>Bacteroidia</taxon>
        <taxon>Bacteroidales</taxon>
        <taxon>Porphyromonadaceae</taxon>
        <taxon>Porphyromonas</taxon>
    </lineage>
</organism>
<keyword evidence="2" id="KW-0378">Hydrolase</keyword>
<sequence length="114" mass="13195">MKIKTHNIDNTKVAEIITDKIILRSTEDGLELLGNLYYQGFDKIIIHEKNITPDFFDLKTKIAGDILQKFSQYQMSLIIIGDFSKYKSKSLNDLIFECNKGKQINFFKDLSDVL</sequence>
<dbReference type="Proteomes" id="UP000030146">
    <property type="component" value="Unassembled WGS sequence"/>
</dbReference>
<dbReference type="PATRIC" id="fig|111105.18.peg.101"/>
<dbReference type="GO" id="GO:0016787">
    <property type="term" value="F:hydrolase activity"/>
    <property type="evidence" value="ECO:0007669"/>
    <property type="project" value="UniProtKB-KW"/>
</dbReference>
<evidence type="ECO:0000313" key="2">
    <source>
        <dbReference type="EMBL" id="KGN87101.1"/>
    </source>
</evidence>
<accession>A0A0A2F7V1</accession>
<protein>
    <submittedName>
        <fullName evidence="2">Alpha/beta hydrolase</fullName>
    </submittedName>
</protein>
<keyword evidence="3" id="KW-1185">Reference proteome</keyword>